<organism evidence="1 2">
    <name type="scientific">Rhamnella rubrinervis</name>
    <dbReference type="NCBI Taxonomy" id="2594499"/>
    <lineage>
        <taxon>Eukaryota</taxon>
        <taxon>Viridiplantae</taxon>
        <taxon>Streptophyta</taxon>
        <taxon>Embryophyta</taxon>
        <taxon>Tracheophyta</taxon>
        <taxon>Spermatophyta</taxon>
        <taxon>Magnoliopsida</taxon>
        <taxon>eudicotyledons</taxon>
        <taxon>Gunneridae</taxon>
        <taxon>Pentapetalae</taxon>
        <taxon>rosids</taxon>
        <taxon>fabids</taxon>
        <taxon>Rosales</taxon>
        <taxon>Rhamnaceae</taxon>
        <taxon>rhamnoid group</taxon>
        <taxon>Rhamneae</taxon>
        <taxon>Rhamnella</taxon>
    </lineage>
</organism>
<reference evidence="1" key="1">
    <citation type="submission" date="2020-03" db="EMBL/GenBank/DDBJ databases">
        <title>A high-quality chromosome-level genome assembly of a woody plant with both climbing and erect habits, Rhamnella rubrinervis.</title>
        <authorList>
            <person name="Lu Z."/>
            <person name="Yang Y."/>
            <person name="Zhu X."/>
            <person name="Sun Y."/>
        </authorList>
    </citation>
    <scope>NUCLEOTIDE SEQUENCE</scope>
    <source>
        <strain evidence="1">BYM</strain>
        <tissue evidence="1">Leaf</tissue>
    </source>
</reference>
<dbReference type="EMBL" id="VOIH02000002">
    <property type="protein sequence ID" value="KAF3454165.1"/>
    <property type="molecule type" value="Genomic_DNA"/>
</dbReference>
<name>A0A8K0HKL7_9ROSA</name>
<gene>
    <name evidence="1" type="ORF">FNV43_RR04612</name>
</gene>
<accession>A0A8K0HKL7</accession>
<keyword evidence="2" id="KW-1185">Reference proteome</keyword>
<proteinExistence type="predicted"/>
<evidence type="ECO:0000313" key="2">
    <source>
        <dbReference type="Proteomes" id="UP000796880"/>
    </source>
</evidence>
<protein>
    <submittedName>
        <fullName evidence="1">Uncharacterized protein</fullName>
    </submittedName>
</protein>
<dbReference type="Proteomes" id="UP000796880">
    <property type="component" value="Unassembled WGS sequence"/>
</dbReference>
<dbReference type="AlphaFoldDB" id="A0A8K0HKL7"/>
<comment type="caution">
    <text evidence="1">The sequence shown here is derived from an EMBL/GenBank/DDBJ whole genome shotgun (WGS) entry which is preliminary data.</text>
</comment>
<sequence length="75" mass="8867">MKWNLTFGFDRDIGKLDIVELRSYVFPEEIRVGRSCLDQCVGDEDCLKEENGEEKLCKLHCRVEDQIFDMPARKR</sequence>
<evidence type="ECO:0000313" key="1">
    <source>
        <dbReference type="EMBL" id="KAF3454165.1"/>
    </source>
</evidence>